<dbReference type="AlphaFoldDB" id="A0A5B7DFL9"/>
<proteinExistence type="predicted"/>
<evidence type="ECO:0000313" key="3">
    <source>
        <dbReference type="Proteomes" id="UP000324222"/>
    </source>
</evidence>
<feature type="compositionally biased region" description="Basic and acidic residues" evidence="1">
    <location>
        <begin position="73"/>
        <end position="86"/>
    </location>
</feature>
<evidence type="ECO:0000256" key="1">
    <source>
        <dbReference type="SAM" id="MobiDB-lite"/>
    </source>
</evidence>
<sequence>MKIGPSAALLLRTASDALLHYRVQGFVDGVKCGFDVNIHVKHLRRAFLALFGSQQCRLVLASQVALTSPCHRLDDTTPLTPRRDHYGGGGGG</sequence>
<feature type="region of interest" description="Disordered" evidence="1">
    <location>
        <begin position="73"/>
        <end position="92"/>
    </location>
</feature>
<organism evidence="2 3">
    <name type="scientific">Portunus trituberculatus</name>
    <name type="common">Swimming crab</name>
    <name type="synonym">Neptunus trituberculatus</name>
    <dbReference type="NCBI Taxonomy" id="210409"/>
    <lineage>
        <taxon>Eukaryota</taxon>
        <taxon>Metazoa</taxon>
        <taxon>Ecdysozoa</taxon>
        <taxon>Arthropoda</taxon>
        <taxon>Crustacea</taxon>
        <taxon>Multicrustacea</taxon>
        <taxon>Malacostraca</taxon>
        <taxon>Eumalacostraca</taxon>
        <taxon>Eucarida</taxon>
        <taxon>Decapoda</taxon>
        <taxon>Pleocyemata</taxon>
        <taxon>Brachyura</taxon>
        <taxon>Eubrachyura</taxon>
        <taxon>Portunoidea</taxon>
        <taxon>Portunidae</taxon>
        <taxon>Portuninae</taxon>
        <taxon>Portunus</taxon>
    </lineage>
</organism>
<protein>
    <submittedName>
        <fullName evidence="2">Uncharacterized protein</fullName>
    </submittedName>
</protein>
<reference evidence="2 3" key="1">
    <citation type="submission" date="2019-05" db="EMBL/GenBank/DDBJ databases">
        <title>Another draft genome of Portunus trituberculatus and its Hox gene families provides insights of decapod evolution.</title>
        <authorList>
            <person name="Jeong J.-H."/>
            <person name="Song I."/>
            <person name="Kim S."/>
            <person name="Choi T."/>
            <person name="Kim D."/>
            <person name="Ryu S."/>
            <person name="Kim W."/>
        </authorList>
    </citation>
    <scope>NUCLEOTIDE SEQUENCE [LARGE SCALE GENOMIC DNA]</scope>
    <source>
        <tissue evidence="2">Muscle</tissue>
    </source>
</reference>
<name>A0A5B7DFL9_PORTR</name>
<gene>
    <name evidence="2" type="ORF">E2C01_012878</name>
</gene>
<accession>A0A5B7DFL9</accession>
<dbReference type="Proteomes" id="UP000324222">
    <property type="component" value="Unassembled WGS sequence"/>
</dbReference>
<comment type="caution">
    <text evidence="2">The sequence shown here is derived from an EMBL/GenBank/DDBJ whole genome shotgun (WGS) entry which is preliminary data.</text>
</comment>
<keyword evidence="3" id="KW-1185">Reference proteome</keyword>
<dbReference type="EMBL" id="VSRR010000820">
    <property type="protein sequence ID" value="MPC19949.1"/>
    <property type="molecule type" value="Genomic_DNA"/>
</dbReference>
<evidence type="ECO:0000313" key="2">
    <source>
        <dbReference type="EMBL" id="MPC19949.1"/>
    </source>
</evidence>